<keyword evidence="3" id="KW-1185">Reference proteome</keyword>
<feature type="transmembrane region" description="Helical" evidence="1">
    <location>
        <begin position="331"/>
        <end position="349"/>
    </location>
</feature>
<feature type="transmembrane region" description="Helical" evidence="1">
    <location>
        <begin position="44"/>
        <end position="64"/>
    </location>
</feature>
<name>A0A1H4QMQ1_9MICO</name>
<protein>
    <submittedName>
        <fullName evidence="2">Low temperature requirement protein LtrA</fullName>
    </submittedName>
</protein>
<feature type="transmembrane region" description="Helical" evidence="1">
    <location>
        <begin position="70"/>
        <end position="91"/>
    </location>
</feature>
<evidence type="ECO:0000313" key="3">
    <source>
        <dbReference type="Proteomes" id="UP000183750"/>
    </source>
</evidence>
<feature type="transmembrane region" description="Helical" evidence="1">
    <location>
        <begin position="163"/>
        <end position="184"/>
    </location>
</feature>
<dbReference type="PANTHER" id="PTHR36840">
    <property type="entry name" value="BLL5714 PROTEIN"/>
    <property type="match status" value="1"/>
</dbReference>
<dbReference type="PANTHER" id="PTHR36840:SF1">
    <property type="entry name" value="BLL5714 PROTEIN"/>
    <property type="match status" value="1"/>
</dbReference>
<feature type="transmembrane region" description="Helical" evidence="1">
    <location>
        <begin position="356"/>
        <end position="374"/>
    </location>
</feature>
<dbReference type="AlphaFoldDB" id="A0A1H4QMQ1"/>
<keyword evidence="1" id="KW-0472">Membrane</keyword>
<proteinExistence type="predicted"/>
<feature type="transmembrane region" description="Helical" evidence="1">
    <location>
        <begin position="103"/>
        <end position="126"/>
    </location>
</feature>
<accession>A0A1H4QMQ1</accession>
<organism evidence="2 3">
    <name type="scientific">Microbacterium hydrocarbonoxydans</name>
    <dbReference type="NCBI Taxonomy" id="273678"/>
    <lineage>
        <taxon>Bacteria</taxon>
        <taxon>Bacillati</taxon>
        <taxon>Actinomycetota</taxon>
        <taxon>Actinomycetes</taxon>
        <taxon>Micrococcales</taxon>
        <taxon>Microbacteriaceae</taxon>
        <taxon>Microbacterium</taxon>
    </lineage>
</organism>
<feature type="transmembrane region" description="Helical" evidence="1">
    <location>
        <begin position="132"/>
        <end position="151"/>
    </location>
</feature>
<dbReference type="Proteomes" id="UP000183750">
    <property type="component" value="Unassembled WGS sequence"/>
</dbReference>
<feature type="transmembrane region" description="Helical" evidence="1">
    <location>
        <begin position="190"/>
        <end position="207"/>
    </location>
</feature>
<feature type="transmembrane region" description="Helical" evidence="1">
    <location>
        <begin position="290"/>
        <end position="311"/>
    </location>
</feature>
<keyword evidence="1" id="KW-0812">Transmembrane</keyword>
<feature type="transmembrane region" description="Helical" evidence="1">
    <location>
        <begin position="380"/>
        <end position="398"/>
    </location>
</feature>
<evidence type="ECO:0000313" key="2">
    <source>
        <dbReference type="EMBL" id="SEC20828.1"/>
    </source>
</evidence>
<evidence type="ECO:0000256" key="1">
    <source>
        <dbReference type="SAM" id="Phobius"/>
    </source>
</evidence>
<reference evidence="3" key="1">
    <citation type="submission" date="2016-10" db="EMBL/GenBank/DDBJ databases">
        <authorList>
            <person name="Varghese N."/>
            <person name="Submissions S."/>
        </authorList>
    </citation>
    <scope>NUCLEOTIDE SEQUENCE [LARGE SCALE GENOMIC DNA]</scope>
    <source>
        <strain evidence="3">DSM 16089</strain>
    </source>
</reference>
<dbReference type="InterPro" id="IPR010640">
    <property type="entry name" value="Low_temperature_requirement_A"/>
</dbReference>
<gene>
    <name evidence="2" type="ORF">SAMN04489807_3148</name>
</gene>
<sequence length="402" mass="44494">MRSEAESRRYSDRVNTLSTPRFRLTRMVPRDPAQPHRPASTLELFFDLVFVVAVSIASAQLHHALSHGDFVHGITSYAMVFFAVWWAWMNFTWFATSFDTDDWLYRVTTIVQMGGVLVLAAGIPAAFEHGDFRVPVIGYIVMRVAMIAQWLRASRGAGELRSAARRYAIGIAVVQVLWIIFLIVPSGPPQIVAFVICALLEISVPVFAEYRMQTPWHPHHITERYGLFTLIVLGESLLASANAIIDASHELESFVPLISISALTLAVTASLWWIYFWAPHHRAITTFASSLRYGYTHYIVFAAAAAFSAGIEVELDVLTGVSHLSNIQASFTVTVPIAIFLLGIWWVAIRENADRVVNTVVPLGAVVVLLDAALPIPVAVTALVLIAIVVVLVLHSPVERRS</sequence>
<keyword evidence="1" id="KW-1133">Transmembrane helix</keyword>
<dbReference type="Pfam" id="PF06772">
    <property type="entry name" value="LtrA"/>
    <property type="match status" value="1"/>
</dbReference>
<dbReference type="EMBL" id="FNSQ01000005">
    <property type="protein sequence ID" value="SEC20828.1"/>
    <property type="molecule type" value="Genomic_DNA"/>
</dbReference>
<feature type="transmembrane region" description="Helical" evidence="1">
    <location>
        <begin position="257"/>
        <end position="278"/>
    </location>
</feature>
<feature type="transmembrane region" description="Helical" evidence="1">
    <location>
        <begin position="227"/>
        <end position="245"/>
    </location>
</feature>